<proteinExistence type="predicted"/>
<gene>
    <name evidence="1" type="ORF">UT39_C0020G0012</name>
</gene>
<organism evidence="1 2">
    <name type="scientific">Candidatus Woesebacteria bacterium GW2011_GWA1_39_21</name>
    <dbReference type="NCBI Taxonomy" id="1618550"/>
    <lineage>
        <taxon>Bacteria</taxon>
        <taxon>Candidatus Woeseibacteriota</taxon>
    </lineage>
</organism>
<evidence type="ECO:0000313" key="1">
    <source>
        <dbReference type="EMBL" id="KKR10364.1"/>
    </source>
</evidence>
<sequence length="55" mass="6562">MLTREERNYLKKIDPFRKANVFPFDPNGKKLGDEIVLKIRNNFPNAVIKFIGRWL</sequence>
<evidence type="ECO:0000313" key="2">
    <source>
        <dbReference type="Proteomes" id="UP000034246"/>
    </source>
</evidence>
<protein>
    <submittedName>
        <fullName evidence="1">Uncharacterized protein</fullName>
    </submittedName>
</protein>
<reference evidence="1 2" key="1">
    <citation type="journal article" date="2015" name="Nature">
        <title>rRNA introns, odd ribosomes, and small enigmatic genomes across a large radiation of phyla.</title>
        <authorList>
            <person name="Brown C.T."/>
            <person name="Hug L.A."/>
            <person name="Thomas B.C."/>
            <person name="Sharon I."/>
            <person name="Castelle C.J."/>
            <person name="Singh A."/>
            <person name="Wilkins M.J."/>
            <person name="Williams K.H."/>
            <person name="Banfield J.F."/>
        </authorList>
    </citation>
    <scope>NUCLEOTIDE SEQUENCE [LARGE SCALE GENOMIC DNA]</scope>
</reference>
<comment type="caution">
    <text evidence="1">The sequence shown here is derived from an EMBL/GenBank/DDBJ whole genome shotgun (WGS) entry which is preliminary data.</text>
</comment>
<accession>A0A0G0N2B1</accession>
<dbReference type="EMBL" id="LBWP01000020">
    <property type="protein sequence ID" value="KKR10364.1"/>
    <property type="molecule type" value="Genomic_DNA"/>
</dbReference>
<dbReference type="AlphaFoldDB" id="A0A0G0N2B1"/>
<name>A0A0G0N2B1_9BACT</name>
<dbReference type="Proteomes" id="UP000034246">
    <property type="component" value="Unassembled WGS sequence"/>
</dbReference>